<gene>
    <name evidence="2" type="ORF">RM425_20210</name>
</gene>
<comment type="caution">
    <text evidence="2">The sequence shown here is derived from an EMBL/GenBank/DDBJ whole genome shotgun (WGS) entry which is preliminary data.</text>
</comment>
<feature type="domain" description="Redoxin" evidence="1">
    <location>
        <begin position="8"/>
        <end position="104"/>
    </location>
</feature>
<dbReference type="Gene3D" id="3.40.30.10">
    <property type="entry name" value="Glutaredoxin"/>
    <property type="match status" value="1"/>
</dbReference>
<dbReference type="EMBL" id="JAVREI010000022">
    <property type="protein sequence ID" value="MDT0278232.1"/>
    <property type="molecule type" value="Genomic_DNA"/>
</dbReference>
<evidence type="ECO:0000313" key="3">
    <source>
        <dbReference type="Proteomes" id="UP001183222"/>
    </source>
</evidence>
<dbReference type="InterPro" id="IPR036249">
    <property type="entry name" value="Thioredoxin-like_sf"/>
</dbReference>
<evidence type="ECO:0000313" key="2">
    <source>
        <dbReference type="EMBL" id="MDT0278232.1"/>
    </source>
</evidence>
<name>A0ABU2KDI7_9ACTN</name>
<sequence length="115" mass="12122">MPNGTPTILTFVDLCPTCIADTRTIAGLQERFADVAVLAVASDPTADRARVEDFVGQAGARDFQLALDPQSTLTTRFDAFSMSASVLVVDRNGEIVYRGPVDEQAMADALTAAGA</sequence>
<proteinExistence type="predicted"/>
<reference evidence="3" key="1">
    <citation type="submission" date="2023-07" db="EMBL/GenBank/DDBJ databases">
        <title>30 novel species of actinomycetes from the DSMZ collection.</title>
        <authorList>
            <person name="Nouioui I."/>
        </authorList>
    </citation>
    <scope>NUCLEOTIDE SEQUENCE [LARGE SCALE GENOMIC DNA]</scope>
    <source>
        <strain evidence="3">DSM 46792</strain>
    </source>
</reference>
<protein>
    <submittedName>
        <fullName evidence="2">Redoxin family protein</fullName>
    </submittedName>
</protein>
<evidence type="ECO:0000259" key="1">
    <source>
        <dbReference type="Pfam" id="PF08534"/>
    </source>
</evidence>
<dbReference type="SUPFAM" id="SSF52833">
    <property type="entry name" value="Thioredoxin-like"/>
    <property type="match status" value="1"/>
</dbReference>
<keyword evidence="3" id="KW-1185">Reference proteome</keyword>
<organism evidence="2 3">
    <name type="scientific">Blastococcus goldschmidtiae</name>
    <dbReference type="NCBI Taxonomy" id="3075546"/>
    <lineage>
        <taxon>Bacteria</taxon>
        <taxon>Bacillati</taxon>
        <taxon>Actinomycetota</taxon>
        <taxon>Actinomycetes</taxon>
        <taxon>Geodermatophilales</taxon>
        <taxon>Geodermatophilaceae</taxon>
        <taxon>Blastococcus</taxon>
    </lineage>
</organism>
<dbReference type="Proteomes" id="UP001183222">
    <property type="component" value="Unassembled WGS sequence"/>
</dbReference>
<dbReference type="Pfam" id="PF08534">
    <property type="entry name" value="Redoxin"/>
    <property type="match status" value="1"/>
</dbReference>
<dbReference type="InterPro" id="IPR013740">
    <property type="entry name" value="Redoxin"/>
</dbReference>
<accession>A0ABU2KDI7</accession>
<dbReference type="RefSeq" id="WP_311347030.1">
    <property type="nucleotide sequence ID" value="NZ_JAVREI010000022.1"/>
</dbReference>